<dbReference type="InterPro" id="IPR007709">
    <property type="entry name" value="N-FG_amidohydro"/>
</dbReference>
<evidence type="ECO:0008006" key="3">
    <source>
        <dbReference type="Google" id="ProtNLM"/>
    </source>
</evidence>
<protein>
    <recommendedName>
        <fullName evidence="3">N-formylglutamate amidohydrolase</fullName>
    </recommendedName>
</protein>
<evidence type="ECO:0000313" key="2">
    <source>
        <dbReference type="Proteomes" id="UP001165079"/>
    </source>
</evidence>
<keyword evidence="2" id="KW-1185">Reference proteome</keyword>
<name>A0A9W6W8M5_9ACTN</name>
<dbReference type="Gene3D" id="3.40.630.40">
    <property type="entry name" value="Zn-dependent exopeptidases"/>
    <property type="match status" value="1"/>
</dbReference>
<dbReference type="SUPFAM" id="SSF53187">
    <property type="entry name" value="Zn-dependent exopeptidases"/>
    <property type="match status" value="1"/>
</dbReference>
<evidence type="ECO:0000313" key="1">
    <source>
        <dbReference type="EMBL" id="GLZ77719.1"/>
    </source>
</evidence>
<reference evidence="1" key="1">
    <citation type="submission" date="2023-03" db="EMBL/GenBank/DDBJ databases">
        <title>Actinorhabdospora filicis NBRC 111898.</title>
        <authorList>
            <person name="Ichikawa N."/>
            <person name="Sato H."/>
            <person name="Tonouchi N."/>
        </authorList>
    </citation>
    <scope>NUCLEOTIDE SEQUENCE</scope>
    <source>
        <strain evidence="1">NBRC 111898</strain>
    </source>
</reference>
<sequence length="374" mass="40393">MATPLETTLAVIPPGKTFTPEELVFHAHQSLEDALAAADLIVSCPHSGTDIPAELLKYIAPTFTRRLQFDFTDCSTAPVARAWARIDPRIIYVENPHPRLVRDPNRARPADPRASLREAFARVRAAGAWNRVDLTGCDAVRPVSFSFFPLLTVPSTEDELDAMAGDFTAAAARGVDVYDATRRDLIARALDLRLARGVPSHLFFLSFHDTMNHTTRRDGAVDVDRAPADLLPGVVALSNRGDENGDPRGDAPVTLDPGLIRLLAESHRSGFRVADPAEVALNRPYLGSQEIITTGAAFRDDPRLGPGSVVTAGAVQAEFRREYLLGEANAAHIAAPGTDWPAPDASRVALLASHMKASWDEFRAAIVGVPTPHA</sequence>
<proteinExistence type="predicted"/>
<dbReference type="EMBL" id="BSTX01000001">
    <property type="protein sequence ID" value="GLZ77719.1"/>
    <property type="molecule type" value="Genomic_DNA"/>
</dbReference>
<dbReference type="Pfam" id="PF05013">
    <property type="entry name" value="FGase"/>
    <property type="match status" value="1"/>
</dbReference>
<dbReference type="RefSeq" id="WP_285662809.1">
    <property type="nucleotide sequence ID" value="NZ_BSTX01000001.1"/>
</dbReference>
<dbReference type="Proteomes" id="UP001165079">
    <property type="component" value="Unassembled WGS sequence"/>
</dbReference>
<accession>A0A9W6W8M5</accession>
<organism evidence="1 2">
    <name type="scientific">Actinorhabdospora filicis</name>
    <dbReference type="NCBI Taxonomy" id="1785913"/>
    <lineage>
        <taxon>Bacteria</taxon>
        <taxon>Bacillati</taxon>
        <taxon>Actinomycetota</taxon>
        <taxon>Actinomycetes</taxon>
        <taxon>Micromonosporales</taxon>
        <taxon>Micromonosporaceae</taxon>
        <taxon>Actinorhabdospora</taxon>
    </lineage>
</organism>
<comment type="caution">
    <text evidence="1">The sequence shown here is derived from an EMBL/GenBank/DDBJ whole genome shotgun (WGS) entry which is preliminary data.</text>
</comment>
<dbReference type="AlphaFoldDB" id="A0A9W6W8M5"/>
<gene>
    <name evidence="1" type="ORF">Afil01_25260</name>
</gene>